<feature type="domain" description="DUF2264" evidence="1">
    <location>
        <begin position="18"/>
        <end position="362"/>
    </location>
</feature>
<evidence type="ECO:0000313" key="4">
    <source>
        <dbReference type="Proteomes" id="UP001164733"/>
    </source>
</evidence>
<gene>
    <name evidence="3" type="ORF">LL038_17465</name>
</gene>
<accession>A0AA47EFT6</accession>
<dbReference type="RefSeq" id="WP_253200362.1">
    <property type="nucleotide sequence ID" value="NZ_CP086239.1"/>
</dbReference>
<evidence type="ECO:0000259" key="1">
    <source>
        <dbReference type="Pfam" id="PF10022"/>
    </source>
</evidence>
<proteinExistence type="predicted"/>
<protein>
    <submittedName>
        <fullName evidence="3">DUF2264 domain-containing protein</fullName>
    </submittedName>
</protein>
<dbReference type="PANTHER" id="PTHR35339:SF4">
    <property type="entry name" value="LINALOOL DEHYDRATASE_ISOMERASE DOMAIN-CONTAINING PROTEIN"/>
    <property type="match status" value="1"/>
</dbReference>
<dbReference type="PANTHER" id="PTHR35339">
    <property type="entry name" value="LINALOOL DEHYDRATASE_ISOMERASE DOMAIN-CONTAINING PROTEIN"/>
    <property type="match status" value="1"/>
</dbReference>
<feature type="domain" description="DUF2264" evidence="2">
    <location>
        <begin position="372"/>
        <end position="503"/>
    </location>
</feature>
<dbReference type="Pfam" id="PF10022">
    <property type="entry name" value="DUF2264"/>
    <property type="match status" value="1"/>
</dbReference>
<dbReference type="Pfam" id="PF20938">
    <property type="entry name" value="DUF2264_C"/>
    <property type="match status" value="1"/>
</dbReference>
<organism evidence="3 4">
    <name type="scientific">Clostridium estertheticum</name>
    <dbReference type="NCBI Taxonomy" id="238834"/>
    <lineage>
        <taxon>Bacteria</taxon>
        <taxon>Bacillati</taxon>
        <taxon>Bacillota</taxon>
        <taxon>Clostridia</taxon>
        <taxon>Eubacteriales</taxon>
        <taxon>Clostridiaceae</taxon>
        <taxon>Clostridium</taxon>
    </lineage>
</organism>
<dbReference type="InterPro" id="IPR049349">
    <property type="entry name" value="DUF2264_N"/>
</dbReference>
<dbReference type="Proteomes" id="UP001164733">
    <property type="component" value="Chromosome"/>
</dbReference>
<dbReference type="PIRSF" id="PIRSF014753">
    <property type="entry name" value="UCP014753"/>
    <property type="match status" value="1"/>
</dbReference>
<reference evidence="3" key="1">
    <citation type="submission" date="2021-11" db="EMBL/GenBank/DDBJ databases">
        <title>Clostridia strains as spoilage organisms.</title>
        <authorList>
            <person name="Wambui J."/>
            <person name="Stevens M.J.A."/>
            <person name="Stephan R."/>
        </authorList>
    </citation>
    <scope>NUCLEOTIDE SEQUENCE</scope>
    <source>
        <strain evidence="3">CF009</strain>
    </source>
</reference>
<evidence type="ECO:0000259" key="2">
    <source>
        <dbReference type="Pfam" id="PF20938"/>
    </source>
</evidence>
<dbReference type="InterPro" id="IPR049237">
    <property type="entry name" value="DUF2264_C"/>
</dbReference>
<evidence type="ECO:0000313" key="3">
    <source>
        <dbReference type="EMBL" id="WAG59413.1"/>
    </source>
</evidence>
<name>A0AA47EFT6_9CLOT</name>
<dbReference type="EMBL" id="CP086239">
    <property type="protein sequence ID" value="WAG59413.1"/>
    <property type="molecule type" value="Genomic_DNA"/>
</dbReference>
<sequence>MSKINMYNENIKHNPLKTKEDLRNALYDICNPLIPLLKEQKPGHLHLGTSGSVYDENAREVEAFLRPLWGIGPLVTTKSEEGTKLSKYFVEGLIEGTDPKSKSYFGKVHDYDQLLVEMASVSLSLILAKDTFWDVLNKDQQDNLYNWLIQINDHVIPKTNWLFFRVLVNIAMKQCGREWSKQSVSDDLDSIDSYYLDDGWYFDGYETQIDYYIPFAMHFYGLIYAKTMETEDPKRSILYKERASVFAQEYKEWFSADGPSIPFGRSLTYRFAQSAFWSALAYADVEALNWGVIKGIVMRNLRYWFRSDIFSLDGLLTIGYGYQNLNMAEGYNAPGSPYWALKTFLVLAIPGGHAFWTSEEEDLTFTQKSVQPSPRMIVCHDKSGSEVQAFTSGQHSSEHAHGDAKYEKFVYSTTFGFSVPKGGLSLKQGAFDSCLALAECDGHYRSRFGSESYKINQDYIESVWKPWNDVEIKTFIVPLTPWHIRIHVINTNRILDTAEGAFSAPAGVGTSYCFKDKIFYKFGNKVTGIVDYNGDRKVVIITPEPNTNLLYSRTVIPTLTSRINRGKHILVSAIIGDVNVPNDFKCDQNPIVEIKENCITILFNGKEIVL</sequence>
<dbReference type="InterPro" id="IPR016624">
    <property type="entry name" value="UCP014753"/>
</dbReference>
<dbReference type="AlphaFoldDB" id="A0AA47EFT6"/>